<protein>
    <recommendedName>
        <fullName evidence="4">Thiolase-like protein type 1 additional C-terminal domain-containing protein</fullName>
    </recommendedName>
</protein>
<dbReference type="Pfam" id="PF18313">
    <property type="entry name" value="TLP1_add_C"/>
    <property type="match status" value="1"/>
</dbReference>
<reference evidence="5 6" key="1">
    <citation type="submission" date="2017-10" db="EMBL/GenBank/DDBJ databases">
        <title>Comparative genomics in systemic dimorphic fungi from Ajellomycetaceae.</title>
        <authorList>
            <person name="Munoz J.F."/>
            <person name="Mcewen J.G."/>
            <person name="Clay O.K."/>
            <person name="Cuomo C.A."/>
        </authorList>
    </citation>
    <scope>NUCLEOTIDE SEQUENCE [LARGE SCALE GENOMIC DNA]</scope>
    <source>
        <strain evidence="5 6">UAMH7299</strain>
    </source>
</reference>
<sequence length="524" mass="56908">MAEVKHTPILVGVADVKNRSVKIEDALEPKDLMLQAIALALQDANLPASSAQKLQSSIDSINVVANWTWPYLDLPDLLAKQLGVNPGHKFESHHGGNAPVQLLDEASRRIALGQSKVAIVTGAEALASWNTFKAKKVWPPPEWTKLEDTRGVMEREIPNADYFFSVKSDLGTAHDLGKATQVYAVYENGFRAHRGQSARENHIESAKLYGEFAKAAEKHPYSWNYGSPAHTEESIGTVTKKNRMINYPYPLLMNAFNMVNLAAACVVTSTEFARELGIPEDRWIYPLGGAGTSDSDNFWDRPNYFSSPAISKSLDAALRVSGLTVGDIDLFDFYSCFPIVPKLAAHHLGLPITGGQKPTTLLGGLTSFGGAGNNYSMHAVTEMVRQIRAGRGQKGLVLANGGLLTYQHVVCLSSKPLGQKSYPKERPLPEALQTPAPGVEHPATGEAVIETYTVDFNRDGSPSLGHIIGRLKSNGRRFIANAKDAATLQQLCSETKEPIGKSGWVTHNAEGAINIFKIDSSGRL</sequence>
<dbReference type="InterPro" id="IPR016039">
    <property type="entry name" value="Thiolase-like"/>
</dbReference>
<dbReference type="EMBL" id="PDNA01000021">
    <property type="protein sequence ID" value="PGH23689.1"/>
    <property type="molecule type" value="Genomic_DNA"/>
</dbReference>
<evidence type="ECO:0000259" key="4">
    <source>
        <dbReference type="Pfam" id="PF18313"/>
    </source>
</evidence>
<dbReference type="Gene3D" id="2.40.50.840">
    <property type="match status" value="1"/>
</dbReference>
<dbReference type="PANTHER" id="PTHR18919:SF139">
    <property type="entry name" value="THIOLASE-LIKE PROTEIN TYPE 1 ADDITIONAL C-TERMINAL DOMAIN-CONTAINING PROTEIN"/>
    <property type="match status" value="1"/>
</dbReference>
<dbReference type="SUPFAM" id="SSF53901">
    <property type="entry name" value="Thiolase-like"/>
    <property type="match status" value="1"/>
</dbReference>
<dbReference type="AlphaFoldDB" id="A0A2B7YRL8"/>
<keyword evidence="3" id="KW-0012">Acyltransferase</keyword>
<evidence type="ECO:0000256" key="2">
    <source>
        <dbReference type="ARBA" id="ARBA00022679"/>
    </source>
</evidence>
<proteinExistence type="inferred from homology"/>
<evidence type="ECO:0000313" key="6">
    <source>
        <dbReference type="Proteomes" id="UP000224634"/>
    </source>
</evidence>
<organism evidence="5 6">
    <name type="scientific">Polytolypa hystricis (strain UAMH7299)</name>
    <dbReference type="NCBI Taxonomy" id="1447883"/>
    <lineage>
        <taxon>Eukaryota</taxon>
        <taxon>Fungi</taxon>
        <taxon>Dikarya</taxon>
        <taxon>Ascomycota</taxon>
        <taxon>Pezizomycotina</taxon>
        <taxon>Eurotiomycetes</taxon>
        <taxon>Eurotiomycetidae</taxon>
        <taxon>Onygenales</taxon>
        <taxon>Onygenales incertae sedis</taxon>
        <taxon>Polytolypa</taxon>
    </lineage>
</organism>
<dbReference type="OrthoDB" id="435240at2759"/>
<evidence type="ECO:0000313" key="5">
    <source>
        <dbReference type="EMBL" id="PGH23689.1"/>
    </source>
</evidence>
<feature type="domain" description="Thiolase-like protein type 1 additional C-terminal" evidence="4">
    <location>
        <begin position="427"/>
        <end position="507"/>
    </location>
</feature>
<accession>A0A2B7YRL8</accession>
<keyword evidence="2" id="KW-0808">Transferase</keyword>
<dbReference type="Proteomes" id="UP000224634">
    <property type="component" value="Unassembled WGS sequence"/>
</dbReference>
<comment type="caution">
    <text evidence="5">The sequence shown here is derived from an EMBL/GenBank/DDBJ whole genome shotgun (WGS) entry which is preliminary data.</text>
</comment>
<dbReference type="CDD" id="cd00829">
    <property type="entry name" value="SCP-x_thiolase"/>
    <property type="match status" value="1"/>
</dbReference>
<dbReference type="InterPro" id="IPR040771">
    <property type="entry name" value="TLP1_add_C"/>
</dbReference>
<evidence type="ECO:0000256" key="3">
    <source>
        <dbReference type="ARBA" id="ARBA00023315"/>
    </source>
</evidence>
<gene>
    <name evidence="5" type="ORF">AJ80_02295</name>
</gene>
<evidence type="ECO:0000256" key="1">
    <source>
        <dbReference type="ARBA" id="ARBA00010982"/>
    </source>
</evidence>
<dbReference type="STRING" id="1447883.A0A2B7YRL8"/>
<keyword evidence="6" id="KW-1185">Reference proteome</keyword>
<dbReference type="GO" id="GO:0016746">
    <property type="term" value="F:acyltransferase activity"/>
    <property type="evidence" value="ECO:0007669"/>
    <property type="project" value="UniProtKB-KW"/>
</dbReference>
<dbReference type="Gene3D" id="3.40.47.10">
    <property type="match status" value="1"/>
</dbReference>
<dbReference type="PANTHER" id="PTHR18919">
    <property type="entry name" value="ACETYL-COA C-ACYLTRANSFERASE"/>
    <property type="match status" value="1"/>
</dbReference>
<name>A0A2B7YRL8_POLH7</name>
<comment type="similarity">
    <text evidence="1">Belongs to the thiolase-like superfamily. Thiolase family.</text>
</comment>